<name>A0A9D2IHS9_9FIRM</name>
<dbReference type="InterPro" id="IPR011257">
    <property type="entry name" value="DNA_glycosylase"/>
</dbReference>
<evidence type="ECO:0000256" key="9">
    <source>
        <dbReference type="ARBA" id="ARBA00023004"/>
    </source>
</evidence>
<proteinExistence type="inferred from homology"/>
<dbReference type="GO" id="GO:0046872">
    <property type="term" value="F:metal ion binding"/>
    <property type="evidence" value="ECO:0007669"/>
    <property type="project" value="UniProtKB-KW"/>
</dbReference>
<evidence type="ECO:0000256" key="5">
    <source>
        <dbReference type="ARBA" id="ARBA00022023"/>
    </source>
</evidence>
<dbReference type="EMBL" id="DXCF01000025">
    <property type="protein sequence ID" value="HIZ09774.1"/>
    <property type="molecule type" value="Genomic_DNA"/>
</dbReference>
<evidence type="ECO:0000256" key="10">
    <source>
        <dbReference type="ARBA" id="ARBA00023014"/>
    </source>
</evidence>
<dbReference type="Gene3D" id="1.10.1670.10">
    <property type="entry name" value="Helix-hairpin-Helix base-excision DNA repair enzymes (C-terminal)"/>
    <property type="match status" value="1"/>
</dbReference>
<evidence type="ECO:0000256" key="7">
    <source>
        <dbReference type="ARBA" id="ARBA00022763"/>
    </source>
</evidence>
<evidence type="ECO:0000256" key="12">
    <source>
        <dbReference type="ARBA" id="ARBA00023295"/>
    </source>
</evidence>
<dbReference type="AlphaFoldDB" id="A0A9D2IHS9"/>
<reference evidence="14" key="1">
    <citation type="journal article" date="2021" name="PeerJ">
        <title>Extensive microbial diversity within the chicken gut microbiome revealed by metagenomics and culture.</title>
        <authorList>
            <person name="Gilroy R."/>
            <person name="Ravi A."/>
            <person name="Getino M."/>
            <person name="Pursley I."/>
            <person name="Horton D.L."/>
            <person name="Alikhan N.F."/>
            <person name="Baker D."/>
            <person name="Gharbi K."/>
            <person name="Hall N."/>
            <person name="Watson M."/>
            <person name="Adriaenssens E.M."/>
            <person name="Foster-Nyarko E."/>
            <person name="Jarju S."/>
            <person name="Secka A."/>
            <person name="Antonio M."/>
            <person name="Oren A."/>
            <person name="Chaudhuri R.R."/>
            <person name="La Ragione R."/>
            <person name="Hildebrand F."/>
            <person name="Pallen M.J."/>
        </authorList>
    </citation>
    <scope>NUCLEOTIDE SEQUENCE</scope>
    <source>
        <strain evidence="14">CHK192-19661</strain>
    </source>
</reference>
<dbReference type="SUPFAM" id="SSF48150">
    <property type="entry name" value="DNA-glycosylase"/>
    <property type="match status" value="1"/>
</dbReference>
<evidence type="ECO:0000256" key="3">
    <source>
        <dbReference type="ARBA" id="ARBA00008343"/>
    </source>
</evidence>
<dbReference type="InterPro" id="IPR044298">
    <property type="entry name" value="MIG/MutY"/>
</dbReference>
<dbReference type="Gene3D" id="1.10.340.30">
    <property type="entry name" value="Hypothetical protein, domain 2"/>
    <property type="match status" value="1"/>
</dbReference>
<keyword evidence="8" id="KW-0378">Hydrolase</keyword>
<dbReference type="CDD" id="cd00056">
    <property type="entry name" value="ENDO3c"/>
    <property type="match status" value="1"/>
</dbReference>
<evidence type="ECO:0000256" key="4">
    <source>
        <dbReference type="ARBA" id="ARBA00012045"/>
    </source>
</evidence>
<evidence type="ECO:0000313" key="14">
    <source>
        <dbReference type="EMBL" id="HIZ09774.1"/>
    </source>
</evidence>
<comment type="similarity">
    <text evidence="3">Belongs to the Nth/MutY family.</text>
</comment>
<keyword evidence="6" id="KW-0479">Metal-binding</keyword>
<comment type="cofactor">
    <cofactor evidence="2">
        <name>[4Fe-4S] cluster</name>
        <dbReference type="ChEBI" id="CHEBI:49883"/>
    </cofactor>
</comment>
<evidence type="ECO:0000256" key="8">
    <source>
        <dbReference type="ARBA" id="ARBA00022801"/>
    </source>
</evidence>
<comment type="caution">
    <text evidence="14">The sequence shown here is derived from an EMBL/GenBank/DDBJ whole genome shotgun (WGS) entry which is preliminary data.</text>
</comment>
<dbReference type="GO" id="GO:0006298">
    <property type="term" value="P:mismatch repair"/>
    <property type="evidence" value="ECO:0007669"/>
    <property type="project" value="TreeGrafter"/>
</dbReference>
<evidence type="ECO:0000256" key="2">
    <source>
        <dbReference type="ARBA" id="ARBA00001966"/>
    </source>
</evidence>
<dbReference type="InterPro" id="IPR023170">
    <property type="entry name" value="HhH_base_excis_C"/>
</dbReference>
<keyword evidence="12" id="KW-0326">Glycosidase</keyword>
<dbReference type="SUPFAM" id="SSF55811">
    <property type="entry name" value="Nudix"/>
    <property type="match status" value="1"/>
</dbReference>
<dbReference type="SMART" id="SM00478">
    <property type="entry name" value="ENDO3c"/>
    <property type="match status" value="1"/>
</dbReference>
<feature type="domain" description="HhH-GPD" evidence="13">
    <location>
        <begin position="48"/>
        <end position="194"/>
    </location>
</feature>
<keyword evidence="10" id="KW-0411">Iron-sulfur</keyword>
<keyword evidence="7" id="KW-0227">DNA damage</keyword>
<dbReference type="GO" id="GO:0000701">
    <property type="term" value="F:purine-specific mismatch base pair DNA N-glycosylase activity"/>
    <property type="evidence" value="ECO:0007669"/>
    <property type="project" value="UniProtKB-EC"/>
</dbReference>
<dbReference type="Proteomes" id="UP000824025">
    <property type="component" value="Unassembled WGS sequence"/>
</dbReference>
<evidence type="ECO:0000256" key="6">
    <source>
        <dbReference type="ARBA" id="ARBA00022723"/>
    </source>
</evidence>
<gene>
    <name evidence="14" type="ORF">H9726_04710</name>
</gene>
<dbReference type="GO" id="GO:0006284">
    <property type="term" value="P:base-excision repair"/>
    <property type="evidence" value="ECO:0007669"/>
    <property type="project" value="InterPro"/>
</dbReference>
<reference evidence="14" key="2">
    <citation type="submission" date="2021-04" db="EMBL/GenBank/DDBJ databases">
        <authorList>
            <person name="Gilroy R."/>
        </authorList>
    </citation>
    <scope>NUCLEOTIDE SEQUENCE</scope>
    <source>
        <strain evidence="14">CHK192-19661</strain>
    </source>
</reference>
<dbReference type="InterPro" id="IPR004035">
    <property type="entry name" value="Endouclease-III_FeS-bd_BS"/>
</dbReference>
<dbReference type="GO" id="GO:0034039">
    <property type="term" value="F:8-oxo-7,8-dihydroguanine DNA N-glycosylase activity"/>
    <property type="evidence" value="ECO:0007669"/>
    <property type="project" value="TreeGrafter"/>
</dbReference>
<dbReference type="InterPro" id="IPR003265">
    <property type="entry name" value="HhH-GPD_domain"/>
</dbReference>
<dbReference type="PANTHER" id="PTHR42944:SF1">
    <property type="entry name" value="ADENINE DNA GLYCOSYLASE"/>
    <property type="match status" value="1"/>
</dbReference>
<dbReference type="Gene3D" id="3.90.79.10">
    <property type="entry name" value="Nucleoside Triphosphate Pyrophosphohydrolase"/>
    <property type="match status" value="1"/>
</dbReference>
<organism evidence="14 15">
    <name type="scientific">Candidatus Borkfalkia avicola</name>
    <dbReference type="NCBI Taxonomy" id="2838503"/>
    <lineage>
        <taxon>Bacteria</taxon>
        <taxon>Bacillati</taxon>
        <taxon>Bacillota</taxon>
        <taxon>Clostridia</taxon>
        <taxon>Christensenellales</taxon>
        <taxon>Christensenellaceae</taxon>
        <taxon>Candidatus Borkfalkia</taxon>
    </lineage>
</organism>
<dbReference type="PROSITE" id="PS00764">
    <property type="entry name" value="ENDONUCLEASE_III_1"/>
    <property type="match status" value="1"/>
</dbReference>
<dbReference type="PANTHER" id="PTHR42944">
    <property type="entry name" value="ADENINE DNA GLYCOSYLASE"/>
    <property type="match status" value="1"/>
</dbReference>
<sequence>MKEKERADRAQKLAALPALLLPWYDKNRRELPWRENTDPYRVWVSEIMLQQTRVEAAKEHYIRFLRELPDVYALAACPEDKLFKLWEGLGYYSRARNLQKAAKIIAGKGFPQDAAGWRSLPGIGAYTAGAVCSIAFGLPTPAADGNVVRVLSRLLGDARPQAQLRGEFEKELVPAYPKERCGDFTQSLMELGATVCLPASPLCLACPLLSLCATKSDSLPTREKKAERRKTAVTLLLFSDGTHVALCKRSGGVLKGMYAFFSVETALSEEEVRDLLSAAGLKDFTVGERTAHKHVFTHIEWDMAAYTVALPEAEREEGSPFDPERNLRVPGELLPQGCAHSDLAALRWFSVGYARENISLPSAFRWAFKA</sequence>
<keyword evidence="9" id="KW-0408">Iron</keyword>
<dbReference type="GO" id="GO:0035485">
    <property type="term" value="F:adenine/guanine mispair binding"/>
    <property type="evidence" value="ECO:0007669"/>
    <property type="project" value="TreeGrafter"/>
</dbReference>
<dbReference type="GO" id="GO:0051539">
    <property type="term" value="F:4 iron, 4 sulfur cluster binding"/>
    <property type="evidence" value="ECO:0007669"/>
    <property type="project" value="UniProtKB-KW"/>
</dbReference>
<dbReference type="Pfam" id="PF00730">
    <property type="entry name" value="HhH-GPD"/>
    <property type="match status" value="1"/>
</dbReference>
<evidence type="ECO:0000313" key="15">
    <source>
        <dbReference type="Proteomes" id="UP000824025"/>
    </source>
</evidence>
<dbReference type="EC" id="3.2.2.31" evidence="4"/>
<protein>
    <recommendedName>
        <fullName evidence="5">Adenine DNA glycosylase</fullName>
        <ecNumber evidence="4">3.2.2.31</ecNumber>
    </recommendedName>
</protein>
<dbReference type="GO" id="GO:0032357">
    <property type="term" value="F:oxidized purine DNA binding"/>
    <property type="evidence" value="ECO:0007669"/>
    <property type="project" value="TreeGrafter"/>
</dbReference>
<evidence type="ECO:0000256" key="1">
    <source>
        <dbReference type="ARBA" id="ARBA00000843"/>
    </source>
</evidence>
<dbReference type="InterPro" id="IPR015797">
    <property type="entry name" value="NUDIX_hydrolase-like_dom_sf"/>
</dbReference>
<comment type="catalytic activity">
    <reaction evidence="1">
        <text>Hydrolyzes free adenine bases from 7,8-dihydro-8-oxoguanine:adenine mismatched double-stranded DNA, leaving an apurinic site.</text>
        <dbReference type="EC" id="3.2.2.31"/>
    </reaction>
</comment>
<evidence type="ECO:0000256" key="11">
    <source>
        <dbReference type="ARBA" id="ARBA00023204"/>
    </source>
</evidence>
<keyword evidence="11" id="KW-0234">DNA repair</keyword>
<evidence type="ECO:0000259" key="13">
    <source>
        <dbReference type="SMART" id="SM00478"/>
    </source>
</evidence>
<accession>A0A9D2IHS9</accession>